<evidence type="ECO:0000256" key="1">
    <source>
        <dbReference type="ARBA" id="ARBA00005711"/>
    </source>
</evidence>
<dbReference type="PANTHER" id="PTHR31471">
    <property type="entry name" value="OS02G0116800 PROTEIN"/>
    <property type="match status" value="1"/>
</dbReference>
<dbReference type="Gramene" id="Jr02_06290_p1">
    <property type="protein sequence ID" value="cds.Jr02_06290_p1"/>
    <property type="gene ID" value="Jr02_06290"/>
</dbReference>
<feature type="compositionally biased region" description="Polar residues" evidence="2">
    <location>
        <begin position="188"/>
        <end position="213"/>
    </location>
</feature>
<sequence length="327" mass="37792">MQSIFCLAFPPSPVQALTSIHVSGLLHKHILLSPPLNNRGNQQQSFWTMDILVKQKRVRFSSPEIEKQEEIHGTRERSFDEDNRVHGWFKSHFSGHVNEDYDSKDIEFAAAVGAAVVAIHSLEEAEFASQMKMREDLEPSRTKLTIDQPSSSRATRSFSSMQNAEKLLINNSMEQKEALERAFPTRLPSHTSSLRPTSSADGYQPQSESSSRQYFVGTKADAWERAKMEKIRKRYEKKNSRILAWENEKKMQAQLKMEKRRGESEEKRASNLHHYQSKIERINQIAGVARGEMEEKRRNEENGVREKAEKIRLTGRVPIRCLCFYCH</sequence>
<dbReference type="STRING" id="51240.A0A2I4G531"/>
<name>A0A2I4G531_JUGRE</name>
<dbReference type="InterPro" id="IPR005516">
    <property type="entry name" value="Remorin_C"/>
</dbReference>
<dbReference type="RefSeq" id="XP_018839007.2">
    <property type="nucleotide sequence ID" value="XM_018983462.2"/>
</dbReference>
<organism evidence="3 4">
    <name type="scientific">Juglans regia</name>
    <name type="common">English walnut</name>
    <dbReference type="NCBI Taxonomy" id="51240"/>
    <lineage>
        <taxon>Eukaryota</taxon>
        <taxon>Viridiplantae</taxon>
        <taxon>Streptophyta</taxon>
        <taxon>Embryophyta</taxon>
        <taxon>Tracheophyta</taxon>
        <taxon>Spermatophyta</taxon>
        <taxon>Magnoliopsida</taxon>
        <taxon>eudicotyledons</taxon>
        <taxon>Gunneridae</taxon>
        <taxon>Pentapetalae</taxon>
        <taxon>rosids</taxon>
        <taxon>fabids</taxon>
        <taxon>Fagales</taxon>
        <taxon>Juglandaceae</taxon>
        <taxon>Juglans</taxon>
    </lineage>
</organism>
<proteinExistence type="inferred from homology"/>
<dbReference type="Proteomes" id="UP000235220">
    <property type="component" value="Chromosome 2"/>
</dbReference>
<dbReference type="Pfam" id="PF03763">
    <property type="entry name" value="Remorin_C"/>
    <property type="match status" value="1"/>
</dbReference>
<evidence type="ECO:0000256" key="2">
    <source>
        <dbReference type="SAM" id="MobiDB-lite"/>
    </source>
</evidence>
<dbReference type="PANTHER" id="PTHR31471:SF5">
    <property type="entry name" value="GB|AAD39278.1"/>
    <property type="match status" value="1"/>
</dbReference>
<comment type="similarity">
    <text evidence="1">Belongs to the remorin family.</text>
</comment>
<dbReference type="OrthoDB" id="775261at2759"/>
<accession>A0A2I4G531</accession>
<protein>
    <submittedName>
        <fullName evidence="4">Uncharacterized protein LOC109004788</fullName>
    </submittedName>
</protein>
<dbReference type="AlphaFoldDB" id="A0A2I4G531"/>
<evidence type="ECO:0000313" key="4">
    <source>
        <dbReference type="RefSeq" id="XP_018839007.2"/>
    </source>
</evidence>
<keyword evidence="3" id="KW-1185">Reference proteome</keyword>
<feature type="region of interest" description="Disordered" evidence="2">
    <location>
        <begin position="134"/>
        <end position="159"/>
    </location>
</feature>
<feature type="compositionally biased region" description="Low complexity" evidence="2">
    <location>
        <begin position="150"/>
        <end position="159"/>
    </location>
</feature>
<reference evidence="4" key="1">
    <citation type="submission" date="2025-08" db="UniProtKB">
        <authorList>
            <consortium name="RefSeq"/>
        </authorList>
    </citation>
    <scope>IDENTIFICATION</scope>
    <source>
        <tissue evidence="4">Leaves</tissue>
    </source>
</reference>
<evidence type="ECO:0000313" key="3">
    <source>
        <dbReference type="Proteomes" id="UP000235220"/>
    </source>
</evidence>
<dbReference type="KEGG" id="jre:109004788"/>
<gene>
    <name evidence="4" type="primary">LOC109004788</name>
</gene>
<feature type="region of interest" description="Disordered" evidence="2">
    <location>
        <begin position="184"/>
        <end position="214"/>
    </location>
</feature>
<dbReference type="GeneID" id="109004788"/>